<name>A0A2K8YT22_9BACT</name>
<accession>A0A2K8YT22</accession>
<sequence>MYETAKQPKVNTYLNESYKRFFCRLIARKWLTNWAFQTHAGLLQPHRRPGATMIRLCDKLMKKSVAGQPDL</sequence>
<dbReference type="AlphaFoldDB" id="A0A2K8YT22"/>
<evidence type="ECO:0000313" key="2">
    <source>
        <dbReference type="Proteomes" id="UP000232883"/>
    </source>
</evidence>
<proteinExistence type="predicted"/>
<reference evidence="1 2" key="1">
    <citation type="submission" date="2017-11" db="EMBL/GenBank/DDBJ databases">
        <title>Taxonomic description and genome sequences of Spirosoma HA7 sp. nov., isolated from pollen microhabitat of Corylus avellana.</title>
        <authorList>
            <person name="Ambika Manirajan B."/>
            <person name="Suarez C."/>
            <person name="Ratering S."/>
            <person name="Geissler-Plaum R."/>
            <person name="Cardinale M."/>
            <person name="Sylvia S."/>
        </authorList>
    </citation>
    <scope>NUCLEOTIDE SEQUENCE [LARGE SCALE GENOMIC DNA]</scope>
    <source>
        <strain evidence="1 2">HA7</strain>
    </source>
</reference>
<keyword evidence="2" id="KW-1185">Reference proteome</keyword>
<dbReference type="Proteomes" id="UP000232883">
    <property type="component" value="Chromosome"/>
</dbReference>
<dbReference type="EMBL" id="CP025096">
    <property type="protein sequence ID" value="AUD00782.1"/>
    <property type="molecule type" value="Genomic_DNA"/>
</dbReference>
<evidence type="ECO:0000313" key="1">
    <source>
        <dbReference type="EMBL" id="AUD00782.1"/>
    </source>
</evidence>
<organism evidence="1 2">
    <name type="scientific">Spirosoma pollinicola</name>
    <dbReference type="NCBI Taxonomy" id="2057025"/>
    <lineage>
        <taxon>Bacteria</taxon>
        <taxon>Pseudomonadati</taxon>
        <taxon>Bacteroidota</taxon>
        <taxon>Cytophagia</taxon>
        <taxon>Cytophagales</taxon>
        <taxon>Cytophagaceae</taxon>
        <taxon>Spirosoma</taxon>
    </lineage>
</organism>
<gene>
    <name evidence="1" type="ORF">CWM47_02495</name>
</gene>
<dbReference type="KEGG" id="spir:CWM47_02495"/>
<protein>
    <submittedName>
        <fullName evidence="1">Uncharacterized protein</fullName>
    </submittedName>
</protein>